<name>A0ABS6ZAI7_9ACTN</name>
<evidence type="ECO:0000313" key="3">
    <source>
        <dbReference type="Proteomes" id="UP000812013"/>
    </source>
</evidence>
<feature type="region of interest" description="Disordered" evidence="1">
    <location>
        <begin position="1"/>
        <end position="35"/>
    </location>
</feature>
<protein>
    <recommendedName>
        <fullName evidence="4">Molecular chaperone DnaJ</fullName>
    </recommendedName>
</protein>
<comment type="caution">
    <text evidence="2">The sequence shown here is derived from an EMBL/GenBank/DDBJ whole genome shotgun (WGS) entry which is preliminary data.</text>
</comment>
<gene>
    <name evidence="2" type="ORF">GPJ59_18070</name>
</gene>
<accession>A0ABS6ZAI7</accession>
<dbReference type="EMBL" id="WTFF01000120">
    <property type="protein sequence ID" value="MBW5483741.1"/>
    <property type="molecule type" value="Genomic_DNA"/>
</dbReference>
<evidence type="ECO:0008006" key="4">
    <source>
        <dbReference type="Google" id="ProtNLM"/>
    </source>
</evidence>
<evidence type="ECO:0000313" key="2">
    <source>
        <dbReference type="EMBL" id="MBW5483741.1"/>
    </source>
</evidence>
<keyword evidence="3" id="KW-1185">Reference proteome</keyword>
<organism evidence="2 3">
    <name type="scientific">Streptomyces bambusae</name>
    <dbReference type="NCBI Taxonomy" id="1550616"/>
    <lineage>
        <taxon>Bacteria</taxon>
        <taxon>Bacillati</taxon>
        <taxon>Actinomycetota</taxon>
        <taxon>Actinomycetes</taxon>
        <taxon>Kitasatosporales</taxon>
        <taxon>Streptomycetaceae</taxon>
        <taxon>Streptomyces</taxon>
    </lineage>
</organism>
<dbReference type="Proteomes" id="UP000812013">
    <property type="component" value="Unassembled WGS sequence"/>
</dbReference>
<sequence>MAAPRTSRARRAPAPAPTCGDCNGSGETTETVRVGTRKLRETDDRQAALCLTCMGTGEAPAG</sequence>
<reference evidence="2 3" key="1">
    <citation type="submission" date="2019-12" db="EMBL/GenBank/DDBJ databases">
        <title>Genome sequence of Streptomyces bambusae.</title>
        <authorList>
            <person name="Bansal K."/>
            <person name="Choksket S."/>
            <person name="Korpole S."/>
            <person name="Patil P.B."/>
        </authorList>
    </citation>
    <scope>NUCLEOTIDE SEQUENCE [LARGE SCALE GENOMIC DNA]</scope>
    <source>
        <strain evidence="2 3">SK60</strain>
    </source>
</reference>
<evidence type="ECO:0000256" key="1">
    <source>
        <dbReference type="SAM" id="MobiDB-lite"/>
    </source>
</evidence>
<proteinExistence type="predicted"/>